<dbReference type="GO" id="GO:0016829">
    <property type="term" value="F:lyase activity"/>
    <property type="evidence" value="ECO:0007669"/>
    <property type="project" value="UniProtKB-KW"/>
</dbReference>
<proteinExistence type="predicted"/>
<dbReference type="PANTHER" id="PTHR42970:SF1">
    <property type="entry name" value="PECTATE LYASE C-RELATED"/>
    <property type="match status" value="1"/>
</dbReference>
<keyword evidence="5" id="KW-1185">Reference proteome</keyword>
<dbReference type="InterPro" id="IPR011050">
    <property type="entry name" value="Pectin_lyase_fold/virulence"/>
</dbReference>
<comment type="caution">
    <text evidence="4">The sequence shown here is derived from an EMBL/GenBank/DDBJ whole genome shotgun (WGS) entry which is preliminary data.</text>
</comment>
<evidence type="ECO:0000256" key="2">
    <source>
        <dbReference type="ARBA" id="ARBA00023180"/>
    </source>
</evidence>
<dbReference type="GO" id="GO:0046872">
    <property type="term" value="F:metal ion binding"/>
    <property type="evidence" value="ECO:0007669"/>
    <property type="project" value="UniProtKB-KW"/>
</dbReference>
<dbReference type="InterPro" id="IPR052063">
    <property type="entry name" value="Polysaccharide_Lyase_1"/>
</dbReference>
<feature type="compositionally biased region" description="Pro residues" evidence="3">
    <location>
        <begin position="41"/>
        <end position="60"/>
    </location>
</feature>
<gene>
    <name evidence="4" type="ORF">GGQ88_003852</name>
</gene>
<dbReference type="InterPro" id="IPR012334">
    <property type="entry name" value="Pectin_lyas_fold"/>
</dbReference>
<dbReference type="AlphaFoldDB" id="A0A7W5ZYV3"/>
<dbReference type="PANTHER" id="PTHR42970">
    <property type="entry name" value="PECTATE LYASE C-RELATED"/>
    <property type="match status" value="1"/>
</dbReference>
<accession>A0A7W5ZYV3</accession>
<evidence type="ECO:0000256" key="1">
    <source>
        <dbReference type="ARBA" id="ARBA00022723"/>
    </source>
</evidence>
<dbReference type="EMBL" id="JACICY010000016">
    <property type="protein sequence ID" value="MBB3862551.1"/>
    <property type="molecule type" value="Genomic_DNA"/>
</dbReference>
<name>A0A7W5ZYV3_9SPHN</name>
<evidence type="ECO:0000313" key="5">
    <source>
        <dbReference type="Proteomes" id="UP000562395"/>
    </source>
</evidence>
<keyword evidence="2" id="KW-0325">Glycoprotein</keyword>
<evidence type="ECO:0000313" key="4">
    <source>
        <dbReference type="EMBL" id="MBB3862551.1"/>
    </source>
</evidence>
<dbReference type="SUPFAM" id="SSF51126">
    <property type="entry name" value="Pectin lyase-like"/>
    <property type="match status" value="1"/>
</dbReference>
<reference evidence="4 5" key="1">
    <citation type="submission" date="2020-08" db="EMBL/GenBank/DDBJ databases">
        <title>Genomic Encyclopedia of Type Strains, Phase IV (KMG-IV): sequencing the most valuable type-strain genomes for metagenomic binning, comparative biology and taxonomic classification.</title>
        <authorList>
            <person name="Goeker M."/>
        </authorList>
    </citation>
    <scope>NUCLEOTIDE SEQUENCE [LARGE SCALE GENOMIC DNA]</scope>
    <source>
        <strain evidence="4 5">DSM 14552</strain>
    </source>
</reference>
<keyword evidence="4" id="KW-0456">Lyase</keyword>
<feature type="region of interest" description="Disordered" evidence="3">
    <location>
        <begin position="29"/>
        <end position="81"/>
    </location>
</feature>
<sequence length="533" mass="55555">MNIQTKIFVGTGLGVVLVTQVLALGDTGKKGSGSGTVILPTPSPSPTPTPTPTPTPPPSTSPTSPTPASYNPARLPDGRQRAFPTAEGFGAAATGGRGGRAIAVTTLADSGTGSLRACMMATGARTCVFRVAGTIELLSQIKPSAGNLTVAGQTAPGGGIAIRNAPSNLTGSPLFLKVPDVIIRHVRIRPGPTSGTKQDTTDAITIDSGAQNTILDHVSLSWATDEPFNSTKASSKITVQWSMVYEGLSKSTHPSGEHSKGMFVEGSDITVHHTLIAHGTDRMPNLGVGARADLVNVVTYNMGQKAHQYFSMLQKQLSSGSGNYRQANIVGNWVSMGPNSLRGSAIFGGNYDVAYSTNPGYAKFFMAGNIDGRRRSTSFDERLFFDPADWSYLSSSVIGALSVQRYTSAEQGVRDVLASGGALPRDSSDQRVVADFLACRGKIIDSPSQVGGWPTLASGTAYVDADGDGMADNWESIRKWTDPNTDGDGDGYTNLEEFLNELAGDQDASGNLINRVGAGQGAIPPVNCGIAVA</sequence>
<dbReference type="Proteomes" id="UP000562395">
    <property type="component" value="Unassembled WGS sequence"/>
</dbReference>
<dbReference type="Gene3D" id="2.160.20.10">
    <property type="entry name" value="Single-stranded right-handed beta-helix, Pectin lyase-like"/>
    <property type="match status" value="1"/>
</dbReference>
<keyword evidence="1" id="KW-0479">Metal-binding</keyword>
<organism evidence="4 5">
    <name type="scientific">Novosphingobium hassiacum</name>
    <dbReference type="NCBI Taxonomy" id="173676"/>
    <lineage>
        <taxon>Bacteria</taxon>
        <taxon>Pseudomonadati</taxon>
        <taxon>Pseudomonadota</taxon>
        <taxon>Alphaproteobacteria</taxon>
        <taxon>Sphingomonadales</taxon>
        <taxon>Sphingomonadaceae</taxon>
        <taxon>Novosphingobium</taxon>
    </lineage>
</organism>
<protein>
    <submittedName>
        <fullName evidence="4">Pectate lyase</fullName>
    </submittedName>
</protein>
<evidence type="ECO:0000256" key="3">
    <source>
        <dbReference type="SAM" id="MobiDB-lite"/>
    </source>
</evidence>
<dbReference type="RefSeq" id="WP_183615029.1">
    <property type="nucleotide sequence ID" value="NZ_JACICY010000016.1"/>
</dbReference>